<dbReference type="EMBL" id="CAJOBO010002287">
    <property type="protein sequence ID" value="CAF4442494.1"/>
    <property type="molecule type" value="Genomic_DNA"/>
</dbReference>
<protein>
    <recommendedName>
        <fullName evidence="2">HAT C-terminal dimerisation domain-containing protein</fullName>
    </recommendedName>
</protein>
<dbReference type="InterPro" id="IPR012337">
    <property type="entry name" value="RNaseH-like_sf"/>
</dbReference>
<evidence type="ECO:0000313" key="3">
    <source>
        <dbReference type="EMBL" id="CAF4442494.1"/>
    </source>
</evidence>
<dbReference type="GO" id="GO:0046983">
    <property type="term" value="F:protein dimerization activity"/>
    <property type="evidence" value="ECO:0007669"/>
    <property type="project" value="InterPro"/>
</dbReference>
<dbReference type="Pfam" id="PF05699">
    <property type="entry name" value="Dimer_Tnp_hAT"/>
    <property type="match status" value="1"/>
</dbReference>
<accession>A0A820RJK0</accession>
<dbReference type="InterPro" id="IPR008906">
    <property type="entry name" value="HATC_C_dom"/>
</dbReference>
<gene>
    <name evidence="3" type="ORF">HFQ381_LOCUS23243</name>
</gene>
<dbReference type="SUPFAM" id="SSF53098">
    <property type="entry name" value="Ribonuclease H-like"/>
    <property type="match status" value="1"/>
</dbReference>
<evidence type="ECO:0000259" key="2">
    <source>
        <dbReference type="Pfam" id="PF05699"/>
    </source>
</evidence>
<keyword evidence="1" id="KW-0472">Membrane</keyword>
<evidence type="ECO:0000256" key="1">
    <source>
        <dbReference type="SAM" id="Phobius"/>
    </source>
</evidence>
<dbReference type="AlphaFoldDB" id="A0A820RJK0"/>
<name>A0A820RJK0_9BILA</name>
<feature type="transmembrane region" description="Helical" evidence="1">
    <location>
        <begin position="12"/>
        <end position="37"/>
    </location>
</feature>
<feature type="domain" description="HAT C-terminal dimerisation" evidence="2">
    <location>
        <begin position="136"/>
        <end position="180"/>
    </location>
</feature>
<comment type="caution">
    <text evidence="3">The sequence shown here is derived from an EMBL/GenBank/DDBJ whole genome shotgun (WGS) entry which is preliminary data.</text>
</comment>
<keyword evidence="1" id="KW-1133">Transmembrane helix</keyword>
<keyword evidence="1" id="KW-0812">Transmembrane</keyword>
<reference evidence="3" key="1">
    <citation type="submission" date="2021-02" db="EMBL/GenBank/DDBJ databases">
        <authorList>
            <person name="Nowell W R."/>
        </authorList>
    </citation>
    <scope>NUCLEOTIDE SEQUENCE</scope>
</reference>
<organism evidence="3 4">
    <name type="scientific">Rotaria socialis</name>
    <dbReference type="NCBI Taxonomy" id="392032"/>
    <lineage>
        <taxon>Eukaryota</taxon>
        <taxon>Metazoa</taxon>
        <taxon>Spiralia</taxon>
        <taxon>Gnathifera</taxon>
        <taxon>Rotifera</taxon>
        <taxon>Eurotatoria</taxon>
        <taxon>Bdelloidea</taxon>
        <taxon>Philodinida</taxon>
        <taxon>Philodinidae</taxon>
        <taxon>Rotaria</taxon>
    </lineage>
</organism>
<dbReference type="Proteomes" id="UP000663851">
    <property type="component" value="Unassembled WGS sequence"/>
</dbReference>
<sequence length="242" mass="27848">MDSIFGRDGFDFRLLSILLVISYYLNYSVCFFSTVVVNSMSGRDGLDFRRASFLHWNYKQLRGATKTQIESCHAYCRGLVLPDTTGDDPVISGKDICEPSSKKSKFMLQLMDKNETVKEPGMSEIDRCNSLTVEEEYTNPLTFWQQQQIQLAYPTLYRLAKRTFAVPCSSGAVERQFSAAAAPVTFSFHTLFVYEKKLGEKPNFRQSLIMGTLENIYHIHKMKWCFSNNFTSYIEVYLRLDG</sequence>
<proteinExistence type="predicted"/>
<evidence type="ECO:0000313" key="4">
    <source>
        <dbReference type="Proteomes" id="UP000663851"/>
    </source>
</evidence>